<dbReference type="PANTHER" id="PTHR43428">
    <property type="entry name" value="ARSENATE REDUCTASE"/>
    <property type="match status" value="1"/>
</dbReference>
<dbReference type="GO" id="GO:0046685">
    <property type="term" value="P:response to arsenic-containing substance"/>
    <property type="evidence" value="ECO:0007669"/>
    <property type="project" value="UniProtKB-KW"/>
</dbReference>
<dbReference type="RefSeq" id="WP_126008482.1">
    <property type="nucleotide sequence ID" value="NZ_CP032509.1"/>
</dbReference>
<proteinExistence type="predicted"/>
<feature type="domain" description="Phosphotyrosine protein phosphatase I" evidence="2">
    <location>
        <begin position="17"/>
        <end position="152"/>
    </location>
</feature>
<evidence type="ECO:0000313" key="3">
    <source>
        <dbReference type="EMBL" id="AZN70825.1"/>
    </source>
</evidence>
<dbReference type="OrthoDB" id="9799372at2"/>
<dbReference type="EMBL" id="CP032509">
    <property type="protein sequence ID" value="AZN70825.1"/>
    <property type="molecule type" value="Genomic_DNA"/>
</dbReference>
<keyword evidence="4" id="KW-1185">Reference proteome</keyword>
<evidence type="ECO:0000259" key="2">
    <source>
        <dbReference type="SMART" id="SM00226"/>
    </source>
</evidence>
<dbReference type="PANTHER" id="PTHR43428:SF1">
    <property type="entry name" value="ARSENATE REDUCTASE"/>
    <property type="match status" value="1"/>
</dbReference>
<sequence length="155" mass="17265">MPPADTDTPAEERRDPGSVLFVCGMNSIRSPMAEAMARDILGPGTYIASAGVRPGTRDPFVDAVLNEIGLDLGKRQPQLLDDLEDGFFDVIVTLAPEAHHRALELTRTNAVDVIYWPMPDPTVATGTREQILESYRDVRDRIRTAIMARFRSRRD</sequence>
<protein>
    <submittedName>
        <fullName evidence="3">Low molecular weight phosphatase family protein</fullName>
    </submittedName>
</protein>
<dbReference type="Gene3D" id="3.40.50.2300">
    <property type="match status" value="1"/>
</dbReference>
<dbReference type="InterPro" id="IPR023485">
    <property type="entry name" value="Ptyr_pPase"/>
</dbReference>
<dbReference type="Pfam" id="PF01451">
    <property type="entry name" value="LMWPc"/>
    <property type="match status" value="1"/>
</dbReference>
<organism evidence="3 4">
    <name type="scientific">Georhizobium profundi</name>
    <dbReference type="NCBI Taxonomy" id="2341112"/>
    <lineage>
        <taxon>Bacteria</taxon>
        <taxon>Pseudomonadati</taxon>
        <taxon>Pseudomonadota</taxon>
        <taxon>Alphaproteobacteria</taxon>
        <taxon>Hyphomicrobiales</taxon>
        <taxon>Rhizobiaceae</taxon>
        <taxon>Georhizobium</taxon>
    </lineage>
</organism>
<evidence type="ECO:0000313" key="4">
    <source>
        <dbReference type="Proteomes" id="UP000268192"/>
    </source>
</evidence>
<reference evidence="3 4" key="1">
    <citation type="submission" date="2018-09" db="EMBL/GenBank/DDBJ databases">
        <title>Marinorhizobium profundi gen. nov., sp. nov., isolated from a deep-sea sediment sample from the New Britain Trench and proposal of Marinorhizobiaceae fam. nov. in the order Rhizobiales of the class Alphaproteobacteria.</title>
        <authorList>
            <person name="Cao J."/>
        </authorList>
    </citation>
    <scope>NUCLEOTIDE SEQUENCE [LARGE SCALE GENOMIC DNA]</scope>
    <source>
        <strain evidence="3 4">WS11</strain>
    </source>
</reference>
<dbReference type="Proteomes" id="UP000268192">
    <property type="component" value="Chromosome"/>
</dbReference>
<dbReference type="InterPro" id="IPR036196">
    <property type="entry name" value="Ptyr_pPase_sf"/>
</dbReference>
<dbReference type="SMART" id="SM00226">
    <property type="entry name" value="LMWPc"/>
    <property type="match status" value="1"/>
</dbReference>
<dbReference type="AlphaFoldDB" id="A0A3S9B1K5"/>
<dbReference type="SUPFAM" id="SSF52788">
    <property type="entry name" value="Phosphotyrosine protein phosphatases I"/>
    <property type="match status" value="1"/>
</dbReference>
<gene>
    <name evidence="3" type="ORF">D5400_05640</name>
</gene>
<dbReference type="KEGG" id="abaw:D5400_05640"/>
<evidence type="ECO:0000256" key="1">
    <source>
        <dbReference type="ARBA" id="ARBA00022849"/>
    </source>
</evidence>
<keyword evidence="1" id="KW-0059">Arsenical resistance</keyword>
<accession>A0A3S9B1K5</accession>
<name>A0A3S9B1K5_9HYPH</name>